<dbReference type="SUPFAM" id="SSF52980">
    <property type="entry name" value="Restriction endonuclease-like"/>
    <property type="match status" value="1"/>
</dbReference>
<dbReference type="RefSeq" id="WP_270075572.1">
    <property type="nucleotide sequence ID" value="NZ_CP115174.1"/>
</dbReference>
<evidence type="ECO:0000313" key="1">
    <source>
        <dbReference type="EMBL" id="WBO20922.1"/>
    </source>
</evidence>
<evidence type="ECO:0008006" key="3">
    <source>
        <dbReference type="Google" id="ProtNLM"/>
    </source>
</evidence>
<evidence type="ECO:0000313" key="2">
    <source>
        <dbReference type="Proteomes" id="UP001210865"/>
    </source>
</evidence>
<gene>
    <name evidence="1" type="ORF">PBT88_11945</name>
</gene>
<dbReference type="EMBL" id="CP115174">
    <property type="protein sequence ID" value="WBO20922.1"/>
    <property type="molecule type" value="Genomic_DNA"/>
</dbReference>
<keyword evidence="2" id="KW-1185">Reference proteome</keyword>
<reference evidence="1 2" key="1">
    <citation type="submission" date="2022-12" db="EMBL/GenBank/DDBJ databases">
        <title>Sphingomonas abieness sp. nov., an endophytic bacterium isolated from Abies koreana.</title>
        <authorList>
            <person name="Jiang L."/>
            <person name="Lee J."/>
        </authorList>
    </citation>
    <scope>NUCLEOTIDE SEQUENCE [LARGE SCALE GENOMIC DNA]</scope>
    <source>
        <strain evidence="2">PAMB 00755</strain>
    </source>
</reference>
<sequence>MTMDAGDSLDTTPDADARRLAIEAIASLVYIKKTAAEQVLRRAEVPEDLIRRFLTERDPATGDKRSKRDAGAVVLDALAQTGQDHAVVRNIVSLAADWTAFHLAQNEYQARAVVQKARELRGVLAAADERERSEAEARRTAAAQQRSREQADMMRRQSALLLAQFDQAASSDDHQKRGYLLEDLLNRTFDLHGIAVVRPFRRNGGAEQIDAAFELDGWHYLVECRWRTRLPDIRQLDGLAGQVARSGRQTMGLFLSVEGWSEHVVPLLKQSPDKAIFLMEGFDLRSVLDQLVDLRRLLKAKISALNLEAEPYMSVARLLA</sequence>
<protein>
    <recommendedName>
        <fullName evidence="3">Restriction endonuclease type IV Mrr domain-containing protein</fullName>
    </recommendedName>
</protein>
<dbReference type="InterPro" id="IPR011335">
    <property type="entry name" value="Restrct_endonuc-II-like"/>
</dbReference>
<dbReference type="Proteomes" id="UP001210865">
    <property type="component" value="Chromosome"/>
</dbReference>
<proteinExistence type="predicted"/>
<accession>A0ABY7NHB1</accession>
<organism evidence="1 2">
    <name type="scientific">Sphingomonas abietis</name>
    <dbReference type="NCBI Taxonomy" id="3012344"/>
    <lineage>
        <taxon>Bacteria</taxon>
        <taxon>Pseudomonadati</taxon>
        <taxon>Pseudomonadota</taxon>
        <taxon>Alphaproteobacteria</taxon>
        <taxon>Sphingomonadales</taxon>
        <taxon>Sphingomonadaceae</taxon>
        <taxon>Sphingomonas</taxon>
    </lineage>
</organism>
<name>A0ABY7NHB1_9SPHN</name>